<feature type="non-terminal residue" evidence="1">
    <location>
        <position position="1"/>
    </location>
</feature>
<gene>
    <name evidence="1" type="ORF">CR513_33558</name>
</gene>
<evidence type="ECO:0000313" key="1">
    <source>
        <dbReference type="EMBL" id="RDX85283.1"/>
    </source>
</evidence>
<evidence type="ECO:0000313" key="2">
    <source>
        <dbReference type="Proteomes" id="UP000257109"/>
    </source>
</evidence>
<dbReference type="OrthoDB" id="6776856at2759"/>
<accession>A0A371G4L9</accession>
<comment type="caution">
    <text evidence="1">The sequence shown here is derived from an EMBL/GenBank/DDBJ whole genome shotgun (WGS) entry which is preliminary data.</text>
</comment>
<reference evidence="1" key="1">
    <citation type="submission" date="2018-05" db="EMBL/GenBank/DDBJ databases">
        <title>Draft genome of Mucuna pruriens seed.</title>
        <authorList>
            <person name="Nnadi N.E."/>
            <person name="Vos R."/>
            <person name="Hasami M.H."/>
            <person name="Devisetty U.K."/>
            <person name="Aguiy J.C."/>
        </authorList>
    </citation>
    <scope>NUCLEOTIDE SEQUENCE [LARGE SCALE GENOMIC DNA]</scope>
    <source>
        <strain evidence="1">JCA_2017</strain>
    </source>
</reference>
<dbReference type="Proteomes" id="UP000257109">
    <property type="component" value="Unassembled WGS sequence"/>
</dbReference>
<dbReference type="AlphaFoldDB" id="A0A371G4L9"/>
<name>A0A371G4L9_MUCPR</name>
<dbReference type="EMBL" id="QJKJ01006831">
    <property type="protein sequence ID" value="RDX85283.1"/>
    <property type="molecule type" value="Genomic_DNA"/>
</dbReference>
<sequence length="133" mass="15789">MERKNRSIPNIAKYMLKVKSMPKEFWVEVVSRVLYLSNHSPTRNVKVKHLKKHGVESKLDDRNVKHVFIGCDANPKRLQVNLMNKRHEIGRKNKILMISFHILKKPIKKFFLLYLHHQTPLIHEASSFKEINL</sequence>
<protein>
    <recommendedName>
        <fullName evidence="3">Copia protein</fullName>
    </recommendedName>
</protein>
<keyword evidence="2" id="KW-1185">Reference proteome</keyword>
<evidence type="ECO:0008006" key="3">
    <source>
        <dbReference type="Google" id="ProtNLM"/>
    </source>
</evidence>
<proteinExistence type="predicted"/>
<organism evidence="1 2">
    <name type="scientific">Mucuna pruriens</name>
    <name type="common">Velvet bean</name>
    <name type="synonym">Dolichos pruriens</name>
    <dbReference type="NCBI Taxonomy" id="157652"/>
    <lineage>
        <taxon>Eukaryota</taxon>
        <taxon>Viridiplantae</taxon>
        <taxon>Streptophyta</taxon>
        <taxon>Embryophyta</taxon>
        <taxon>Tracheophyta</taxon>
        <taxon>Spermatophyta</taxon>
        <taxon>Magnoliopsida</taxon>
        <taxon>eudicotyledons</taxon>
        <taxon>Gunneridae</taxon>
        <taxon>Pentapetalae</taxon>
        <taxon>rosids</taxon>
        <taxon>fabids</taxon>
        <taxon>Fabales</taxon>
        <taxon>Fabaceae</taxon>
        <taxon>Papilionoideae</taxon>
        <taxon>50 kb inversion clade</taxon>
        <taxon>NPAAA clade</taxon>
        <taxon>indigoferoid/millettioid clade</taxon>
        <taxon>Phaseoleae</taxon>
        <taxon>Mucuna</taxon>
    </lineage>
</organism>